<accession>A0ABZ3EPX1</accession>
<dbReference type="InterPro" id="IPR045965">
    <property type="entry name" value="DUF6385"/>
</dbReference>
<evidence type="ECO:0000259" key="1">
    <source>
        <dbReference type="Pfam" id="PF19912"/>
    </source>
</evidence>
<evidence type="ECO:0000313" key="2">
    <source>
        <dbReference type="EMBL" id="XAH72227.1"/>
    </source>
</evidence>
<protein>
    <submittedName>
        <fullName evidence="2">DUF6385 domain-containing protein</fullName>
    </submittedName>
</protein>
<sequence length="225" mass="23212">MNNLVFNTTASQLLSSVYGYNQGTGTLQLLQLNSAGELLVASASMTVAGDVTITNALLTVAGDVTIANPITIANGSLTVNGEISVEGDVTITNALLTVAGDVTVANPITIANSNLTVLVQGNEFFSATDPHNGASSTGIALAATDISQLRTATMFVNNTGTNAITVTLQISPDGVIYFDDVKYDDVLVAGGSYTIMVVETFAQYAQISYDAGTLATFTAYYNGQA</sequence>
<dbReference type="EMBL" id="CP146256">
    <property type="protein sequence ID" value="XAH72227.1"/>
    <property type="molecule type" value="Genomic_DNA"/>
</dbReference>
<name>A0ABZ3EPX1_9FIRM</name>
<organism evidence="2 3">
    <name type="scientific">Kineothrix sedimenti</name>
    <dbReference type="NCBI Taxonomy" id="3123317"/>
    <lineage>
        <taxon>Bacteria</taxon>
        <taxon>Bacillati</taxon>
        <taxon>Bacillota</taxon>
        <taxon>Clostridia</taxon>
        <taxon>Lachnospirales</taxon>
        <taxon>Lachnospiraceae</taxon>
        <taxon>Kineothrix</taxon>
    </lineage>
</organism>
<evidence type="ECO:0000313" key="3">
    <source>
        <dbReference type="Proteomes" id="UP001451571"/>
    </source>
</evidence>
<dbReference type="RefSeq" id="WP_342755846.1">
    <property type="nucleotide sequence ID" value="NZ_CP146256.1"/>
</dbReference>
<feature type="domain" description="DUF6385" evidence="1">
    <location>
        <begin position="145"/>
        <end position="224"/>
    </location>
</feature>
<dbReference type="Proteomes" id="UP001451571">
    <property type="component" value="Chromosome"/>
</dbReference>
<reference evidence="2 3" key="1">
    <citation type="submission" date="2024-02" db="EMBL/GenBank/DDBJ databases">
        <title>Bacterial strain from lacustrine sediment.</title>
        <authorList>
            <person name="Petit C."/>
            <person name="Fadhlaoui K."/>
        </authorList>
    </citation>
    <scope>NUCLEOTIDE SEQUENCE [LARGE SCALE GENOMIC DNA]</scope>
    <source>
        <strain evidence="2 3">IPX-CK</strain>
    </source>
</reference>
<keyword evidence="3" id="KW-1185">Reference proteome</keyword>
<gene>
    <name evidence="2" type="ORF">V6984_11855</name>
</gene>
<proteinExistence type="predicted"/>
<dbReference type="Pfam" id="PF19912">
    <property type="entry name" value="DUF6385"/>
    <property type="match status" value="1"/>
</dbReference>